<keyword evidence="3" id="KW-1185">Reference proteome</keyword>
<accession>A0A815WJR9</accession>
<dbReference type="AlphaFoldDB" id="A0A815WJR9"/>
<evidence type="ECO:0000313" key="3">
    <source>
        <dbReference type="Proteomes" id="UP000663828"/>
    </source>
</evidence>
<keyword evidence="1" id="KW-1133">Transmembrane helix</keyword>
<dbReference type="Proteomes" id="UP000663828">
    <property type="component" value="Unassembled WGS sequence"/>
</dbReference>
<reference evidence="2" key="1">
    <citation type="submission" date="2021-02" db="EMBL/GenBank/DDBJ databases">
        <authorList>
            <person name="Nowell W R."/>
        </authorList>
    </citation>
    <scope>NUCLEOTIDE SEQUENCE</scope>
</reference>
<evidence type="ECO:0000256" key="1">
    <source>
        <dbReference type="SAM" id="Phobius"/>
    </source>
</evidence>
<sequence length="379" mass="45308">MSATKQLLRYCRHISRRVFMKTCRLYSIYRILVIIILLLLFLSLFILFFYAIFIYHLNYCCFNPSDIIVSLTTTPKRFHYELPIAVHSLLTQTILPKEIRIYLSPKANVINRRNLTLEYLKLYVGNIDRSRVIGKLFDQLVQLRMEEEDYGPATKYLPVIKEFHSLSTNTLQSQRIIICDDDHYYHPYTISTLMKYSDQYENSIIGLRGWRIREDLSWGVGGAEEFFYHIVESARLSDIYRVGIVTANHGYLIRPSFFDSRIYVDFNQAPADIRRVDDIWLNGYAAKRNISRFVVPTCCRSISVTRTHELENYLIEHQMTRSSANDHALKWFNQTWERHLWYRFYGQNRPQYSSRWKTAFREWLNVVIRLRILIYYGFV</sequence>
<evidence type="ECO:0008006" key="4">
    <source>
        <dbReference type="Google" id="ProtNLM"/>
    </source>
</evidence>
<comment type="caution">
    <text evidence="2">The sequence shown here is derived from an EMBL/GenBank/DDBJ whole genome shotgun (WGS) entry which is preliminary data.</text>
</comment>
<name>A0A815WJR9_ADIRI</name>
<proteinExistence type="predicted"/>
<keyword evidence="1" id="KW-0812">Transmembrane</keyword>
<keyword evidence="1" id="KW-0472">Membrane</keyword>
<organism evidence="2 3">
    <name type="scientific">Adineta ricciae</name>
    <name type="common">Rotifer</name>
    <dbReference type="NCBI Taxonomy" id="249248"/>
    <lineage>
        <taxon>Eukaryota</taxon>
        <taxon>Metazoa</taxon>
        <taxon>Spiralia</taxon>
        <taxon>Gnathifera</taxon>
        <taxon>Rotifera</taxon>
        <taxon>Eurotatoria</taxon>
        <taxon>Bdelloidea</taxon>
        <taxon>Adinetida</taxon>
        <taxon>Adinetidae</taxon>
        <taxon>Adineta</taxon>
    </lineage>
</organism>
<evidence type="ECO:0000313" key="2">
    <source>
        <dbReference type="EMBL" id="CAF1542831.1"/>
    </source>
</evidence>
<gene>
    <name evidence="2" type="ORF">XAT740_LOCUS42310</name>
</gene>
<feature type="transmembrane region" description="Helical" evidence="1">
    <location>
        <begin position="27"/>
        <end position="55"/>
    </location>
</feature>
<dbReference type="EMBL" id="CAJNOR010005058">
    <property type="protein sequence ID" value="CAF1542831.1"/>
    <property type="molecule type" value="Genomic_DNA"/>
</dbReference>
<protein>
    <recommendedName>
        <fullName evidence="4">Glycosyltransferase family 2 protein</fullName>
    </recommendedName>
</protein>